<dbReference type="Proteomes" id="UP000594638">
    <property type="component" value="Unassembled WGS sequence"/>
</dbReference>
<dbReference type="Gramene" id="OE9A075095T3">
    <property type="protein sequence ID" value="OE9A075095C3"/>
    <property type="gene ID" value="OE9A075095"/>
</dbReference>
<dbReference type="PANTHER" id="PTHR46327:SF3">
    <property type="entry name" value="TRANSCRIPTION FACTOR"/>
    <property type="match status" value="1"/>
</dbReference>
<dbReference type="EMBL" id="CACTIH010000009">
    <property type="protein sequence ID" value="CAA2933967.1"/>
    <property type="molecule type" value="Genomic_DNA"/>
</dbReference>
<name>A0A8S0P8E2_OLEEU</name>
<proteinExistence type="predicted"/>
<evidence type="ECO:0000313" key="2">
    <source>
        <dbReference type="Proteomes" id="UP000594638"/>
    </source>
</evidence>
<dbReference type="AlphaFoldDB" id="A0A8S0P8E2"/>
<dbReference type="PANTHER" id="PTHR46327">
    <property type="entry name" value="F16F4.11 PROTEIN-RELATED"/>
    <property type="match status" value="1"/>
</dbReference>
<reference evidence="1 2" key="1">
    <citation type="submission" date="2019-12" db="EMBL/GenBank/DDBJ databases">
        <authorList>
            <person name="Alioto T."/>
            <person name="Alioto T."/>
            <person name="Gomez Garrido J."/>
        </authorList>
    </citation>
    <scope>NUCLEOTIDE SEQUENCE [LARGE SCALE GENOMIC DNA]</scope>
</reference>
<gene>
    <name evidence="1" type="ORF">OLEA9_A075095</name>
</gene>
<dbReference type="OrthoDB" id="641566at2759"/>
<accession>A0A8S0P8E2</accession>
<keyword evidence="2" id="KW-1185">Reference proteome</keyword>
<evidence type="ECO:0000313" key="1">
    <source>
        <dbReference type="EMBL" id="CAA2933967.1"/>
    </source>
</evidence>
<protein>
    <submittedName>
        <fullName evidence="1">Uncharacterized protein</fullName>
    </submittedName>
</protein>
<organism evidence="1 2">
    <name type="scientific">Olea europaea subsp. europaea</name>
    <dbReference type="NCBI Taxonomy" id="158383"/>
    <lineage>
        <taxon>Eukaryota</taxon>
        <taxon>Viridiplantae</taxon>
        <taxon>Streptophyta</taxon>
        <taxon>Embryophyta</taxon>
        <taxon>Tracheophyta</taxon>
        <taxon>Spermatophyta</taxon>
        <taxon>Magnoliopsida</taxon>
        <taxon>eudicotyledons</taxon>
        <taxon>Gunneridae</taxon>
        <taxon>Pentapetalae</taxon>
        <taxon>asterids</taxon>
        <taxon>lamiids</taxon>
        <taxon>Lamiales</taxon>
        <taxon>Oleaceae</taxon>
        <taxon>Oleeae</taxon>
        <taxon>Olea</taxon>
    </lineage>
</organism>
<comment type="caution">
    <text evidence="1">The sequence shown here is derived from an EMBL/GenBank/DDBJ whole genome shotgun (WGS) entry which is preliminary data.</text>
</comment>
<sequence length="316" mass="36802">MGDFYATEFSMYGLVLSSFLLGEFFEALAPYPWQVPDAFSFQVGSMLKFDQPMPLLEGNIDVRLNNFQGSSRWTNILGIEKREPVWQRLKWTDEMVKLLITAVSYVDEDALSTANINDRRKQFIPLVKDKFNVLNKKYKRLNEMLGRNNACEVVANPVVMERMNISDEMKEKAKKILTFMYESKDVIQAAAKRQKLQKDHAVVNIDGPKNYVDCTGSDPQSPKDLFNENFVLTKGVEGEQEEDQRLFSCSLQLKKKMLQIQGEMLELEKKKFNWLKLSQEADRELIKMKQENELMRLDNKRMAFELTCLEMDADRK</sequence>